<feature type="DNA-binding region" description="H-T-H motif" evidence="4">
    <location>
        <begin position="72"/>
        <end position="91"/>
    </location>
</feature>
<name>A0ABP9CXI7_9ACTN</name>
<evidence type="ECO:0000259" key="6">
    <source>
        <dbReference type="PROSITE" id="PS50977"/>
    </source>
</evidence>
<evidence type="ECO:0000256" key="4">
    <source>
        <dbReference type="PROSITE-ProRule" id="PRU00335"/>
    </source>
</evidence>
<proteinExistence type="predicted"/>
<dbReference type="Gene3D" id="1.10.357.10">
    <property type="entry name" value="Tetracycline Repressor, domain 2"/>
    <property type="match status" value="1"/>
</dbReference>
<dbReference type="InterPro" id="IPR040611">
    <property type="entry name" value="AlkX_C"/>
</dbReference>
<keyword evidence="8" id="KW-1185">Reference proteome</keyword>
<comment type="caution">
    <text evidence="7">The sequence shown here is derived from an EMBL/GenBank/DDBJ whole genome shotgun (WGS) entry which is preliminary data.</text>
</comment>
<keyword evidence="2 4" id="KW-0238">DNA-binding</keyword>
<evidence type="ECO:0000256" key="1">
    <source>
        <dbReference type="ARBA" id="ARBA00023015"/>
    </source>
</evidence>
<dbReference type="PANTHER" id="PTHR47506">
    <property type="entry name" value="TRANSCRIPTIONAL REGULATORY PROTEIN"/>
    <property type="match status" value="1"/>
</dbReference>
<feature type="region of interest" description="Disordered" evidence="5">
    <location>
        <begin position="1"/>
        <end position="31"/>
    </location>
</feature>
<dbReference type="SUPFAM" id="SSF46689">
    <property type="entry name" value="Homeodomain-like"/>
    <property type="match status" value="1"/>
</dbReference>
<evidence type="ECO:0000256" key="5">
    <source>
        <dbReference type="SAM" id="MobiDB-lite"/>
    </source>
</evidence>
<gene>
    <name evidence="7" type="ORF">GCM10023353_32850</name>
</gene>
<dbReference type="Pfam" id="PF00440">
    <property type="entry name" value="TetR_N"/>
    <property type="match status" value="1"/>
</dbReference>
<dbReference type="Pfam" id="PF18556">
    <property type="entry name" value="TetR_C_35"/>
    <property type="match status" value="1"/>
</dbReference>
<evidence type="ECO:0000313" key="8">
    <source>
        <dbReference type="Proteomes" id="UP001500839"/>
    </source>
</evidence>
<dbReference type="InterPro" id="IPR009057">
    <property type="entry name" value="Homeodomain-like_sf"/>
</dbReference>
<evidence type="ECO:0000256" key="3">
    <source>
        <dbReference type="ARBA" id="ARBA00023163"/>
    </source>
</evidence>
<sequence length="238" mass="25542">MSPAAALAPRTAGPTPRHPPGHGVDGLGDNAGMAVGRSARIPYHQATRRLLRQSVFDSLFELQADKAWPAITMTDLARAAGVSRQTLYNEFGSRHDVAQQYILRLVDGYLDQVETDIAEHPGDARAALETAFRSFLTMAAADPMVRSAIEGSASDDILRLVTSEAGTLLASASERLARIFADSWARLSHEDAHRLGRHLVRHALSYVTIAPGTEEDPAADMSLLLAPAVQALADDAAR</sequence>
<accession>A0ABP9CXI7</accession>
<dbReference type="InterPro" id="IPR001647">
    <property type="entry name" value="HTH_TetR"/>
</dbReference>
<feature type="domain" description="HTH tetR-type" evidence="6">
    <location>
        <begin position="49"/>
        <end position="109"/>
    </location>
</feature>
<protein>
    <submittedName>
        <fullName evidence="7">TetR family transcriptional regulator</fullName>
    </submittedName>
</protein>
<evidence type="ECO:0000256" key="2">
    <source>
        <dbReference type="ARBA" id="ARBA00023125"/>
    </source>
</evidence>
<dbReference type="Proteomes" id="UP001500839">
    <property type="component" value="Unassembled WGS sequence"/>
</dbReference>
<dbReference type="EMBL" id="BAABKQ010000001">
    <property type="protein sequence ID" value="GAA4821895.1"/>
    <property type="molecule type" value="Genomic_DNA"/>
</dbReference>
<dbReference type="PANTHER" id="PTHR47506:SF1">
    <property type="entry name" value="HTH-TYPE TRANSCRIPTIONAL REGULATOR YJDC"/>
    <property type="match status" value="1"/>
</dbReference>
<dbReference type="PROSITE" id="PS50977">
    <property type="entry name" value="HTH_TETR_2"/>
    <property type="match status" value="1"/>
</dbReference>
<reference evidence="8" key="1">
    <citation type="journal article" date="2019" name="Int. J. Syst. Evol. Microbiol.">
        <title>The Global Catalogue of Microorganisms (GCM) 10K type strain sequencing project: providing services to taxonomists for standard genome sequencing and annotation.</title>
        <authorList>
            <consortium name="The Broad Institute Genomics Platform"/>
            <consortium name="The Broad Institute Genome Sequencing Center for Infectious Disease"/>
            <person name="Wu L."/>
            <person name="Ma J."/>
        </authorList>
    </citation>
    <scope>NUCLEOTIDE SEQUENCE [LARGE SCALE GENOMIC DNA]</scope>
    <source>
        <strain evidence="8">JCM 18542</strain>
    </source>
</reference>
<organism evidence="7 8">
    <name type="scientific">Tomitella cavernea</name>
    <dbReference type="NCBI Taxonomy" id="1387982"/>
    <lineage>
        <taxon>Bacteria</taxon>
        <taxon>Bacillati</taxon>
        <taxon>Actinomycetota</taxon>
        <taxon>Actinomycetes</taxon>
        <taxon>Mycobacteriales</taxon>
        <taxon>Tomitella</taxon>
    </lineage>
</organism>
<keyword evidence="1" id="KW-0805">Transcription regulation</keyword>
<evidence type="ECO:0000313" key="7">
    <source>
        <dbReference type="EMBL" id="GAA4821895.1"/>
    </source>
</evidence>
<keyword evidence="3" id="KW-0804">Transcription</keyword>